<evidence type="ECO:0000256" key="5">
    <source>
        <dbReference type="HAMAP-Rule" id="MF_01629"/>
    </source>
</evidence>
<evidence type="ECO:0000313" key="8">
    <source>
        <dbReference type="EMBL" id="GAA4427283.1"/>
    </source>
</evidence>
<sequence>MALTHNIAEIRKNYARHELTEDAVLKDPIAQFNVWLQEAIQAEEAEPTALVLATVNAAGKPSARVVLLKDVSTEGFMFFTNYDSRKGLELAQNPFAALTFFWPALERQVRIEGSVVKVAPGISDTYFHSRPKGSQIGAWASPQSAEIASREVLEEADKRISAQFQNTAEIPRPGNWGGYQLRPERLEFWQGRPNRLHDRLVYAQQQDMSWKIMRLAP</sequence>
<dbReference type="EMBL" id="BAABHC010000004">
    <property type="protein sequence ID" value="GAA4427283.1"/>
    <property type="molecule type" value="Genomic_DNA"/>
</dbReference>
<feature type="binding site" evidence="5">
    <location>
        <begin position="195"/>
        <end position="197"/>
    </location>
    <ligand>
        <name>substrate</name>
    </ligand>
</feature>
<feature type="domain" description="Pyridoxine 5'-phosphate oxidase dimerisation C-terminal" evidence="7">
    <location>
        <begin position="176"/>
        <end position="217"/>
    </location>
</feature>
<feature type="binding site" evidence="5">
    <location>
        <position position="134"/>
    </location>
    <ligand>
        <name>substrate</name>
    </ligand>
</feature>
<comment type="catalytic activity">
    <reaction evidence="5">
        <text>pyridoxine 5'-phosphate + O2 = pyridoxal 5'-phosphate + H2O2</text>
        <dbReference type="Rhea" id="RHEA:15149"/>
        <dbReference type="ChEBI" id="CHEBI:15379"/>
        <dbReference type="ChEBI" id="CHEBI:16240"/>
        <dbReference type="ChEBI" id="CHEBI:58589"/>
        <dbReference type="ChEBI" id="CHEBI:597326"/>
        <dbReference type="EC" id="1.4.3.5"/>
    </reaction>
</comment>
<keyword evidence="2 5" id="KW-0285">Flavoprotein</keyword>
<dbReference type="Pfam" id="PF10590">
    <property type="entry name" value="PNP_phzG_C"/>
    <property type="match status" value="1"/>
</dbReference>
<dbReference type="InterPro" id="IPR019740">
    <property type="entry name" value="Pyridox_Oxase_CS"/>
</dbReference>
<dbReference type="Proteomes" id="UP001500552">
    <property type="component" value="Unassembled WGS sequence"/>
</dbReference>
<dbReference type="PANTHER" id="PTHR10851:SF0">
    <property type="entry name" value="PYRIDOXINE-5'-PHOSPHATE OXIDASE"/>
    <property type="match status" value="1"/>
</dbReference>
<dbReference type="InterPro" id="IPR019576">
    <property type="entry name" value="Pyridoxamine_oxidase_dimer_C"/>
</dbReference>
<dbReference type="PANTHER" id="PTHR10851">
    <property type="entry name" value="PYRIDOXINE-5-PHOSPHATE OXIDASE"/>
    <property type="match status" value="1"/>
</dbReference>
<dbReference type="SUPFAM" id="SSF50475">
    <property type="entry name" value="FMN-binding split barrel"/>
    <property type="match status" value="1"/>
</dbReference>
<feature type="domain" description="Pyridoxamine 5'-phosphate oxidase N-terminal" evidence="6">
    <location>
        <begin position="36"/>
        <end position="154"/>
    </location>
</feature>
<keyword evidence="3 5" id="KW-0288">FMN</keyword>
<feature type="binding site" evidence="5">
    <location>
        <position position="108"/>
    </location>
    <ligand>
        <name>FMN</name>
        <dbReference type="ChEBI" id="CHEBI:58210"/>
    </ligand>
</feature>
<comment type="cofactor">
    <cofactor evidence="5">
        <name>FMN</name>
        <dbReference type="ChEBI" id="CHEBI:58210"/>
    </cofactor>
    <text evidence="5">Binds 1 FMN per subunit.</text>
</comment>
<dbReference type="PROSITE" id="PS01064">
    <property type="entry name" value="PYRIDOX_OXIDASE"/>
    <property type="match status" value="1"/>
</dbReference>
<dbReference type="InterPro" id="IPR012349">
    <property type="entry name" value="Split_barrel_FMN-bd"/>
</dbReference>
<feature type="binding site" evidence="5">
    <location>
        <position position="189"/>
    </location>
    <ligand>
        <name>FMN</name>
        <dbReference type="ChEBI" id="CHEBI:58210"/>
    </ligand>
</feature>
<feature type="binding site" evidence="5">
    <location>
        <position position="69"/>
    </location>
    <ligand>
        <name>substrate</name>
    </ligand>
</feature>
<protein>
    <recommendedName>
        <fullName evidence="5">Pyridoxine/pyridoxamine 5'-phosphate oxidase</fullName>
        <ecNumber evidence="5">1.4.3.5</ecNumber>
    </recommendedName>
    <alternativeName>
        <fullName evidence="5">PNP/PMP oxidase</fullName>
        <shortName evidence="5">PNPOx</shortName>
    </alternativeName>
    <alternativeName>
        <fullName evidence="5">Pyridoxal 5'-phosphate synthase</fullName>
    </alternativeName>
</protein>
<reference evidence="9" key="1">
    <citation type="journal article" date="2019" name="Int. J. Syst. Evol. Microbiol.">
        <title>The Global Catalogue of Microorganisms (GCM) 10K type strain sequencing project: providing services to taxonomists for standard genome sequencing and annotation.</title>
        <authorList>
            <consortium name="The Broad Institute Genomics Platform"/>
            <consortium name="The Broad Institute Genome Sequencing Center for Infectious Disease"/>
            <person name="Wu L."/>
            <person name="Ma J."/>
        </authorList>
    </citation>
    <scope>NUCLEOTIDE SEQUENCE [LARGE SCALE GENOMIC DNA]</scope>
    <source>
        <strain evidence="9">JCM 17926</strain>
    </source>
</reference>
<evidence type="ECO:0000259" key="6">
    <source>
        <dbReference type="Pfam" id="PF01243"/>
    </source>
</evidence>
<evidence type="ECO:0000259" key="7">
    <source>
        <dbReference type="Pfam" id="PF10590"/>
    </source>
</evidence>
<name>A0ABP8LF62_9BACT</name>
<dbReference type="NCBIfam" id="NF004231">
    <property type="entry name" value="PRK05679.1"/>
    <property type="match status" value="1"/>
</dbReference>
<evidence type="ECO:0000256" key="1">
    <source>
        <dbReference type="ARBA" id="ARBA00007301"/>
    </source>
</evidence>
<comment type="similarity">
    <text evidence="1 5">Belongs to the pyridoxamine 5'-phosphate oxidase family.</text>
</comment>
<dbReference type="HAMAP" id="MF_01629">
    <property type="entry name" value="PdxH"/>
    <property type="match status" value="1"/>
</dbReference>
<comment type="pathway">
    <text evidence="5">Cofactor metabolism; pyridoxal 5'-phosphate salvage; pyridoxal 5'-phosphate from pyridoxamine 5'-phosphate: step 1/1.</text>
</comment>
<feature type="binding site" evidence="5">
    <location>
        <position position="126"/>
    </location>
    <ligand>
        <name>substrate</name>
    </ligand>
</feature>
<comment type="catalytic activity">
    <reaction evidence="5">
        <text>pyridoxamine 5'-phosphate + O2 + H2O = pyridoxal 5'-phosphate + H2O2 + NH4(+)</text>
        <dbReference type="Rhea" id="RHEA:15817"/>
        <dbReference type="ChEBI" id="CHEBI:15377"/>
        <dbReference type="ChEBI" id="CHEBI:15379"/>
        <dbReference type="ChEBI" id="CHEBI:16240"/>
        <dbReference type="ChEBI" id="CHEBI:28938"/>
        <dbReference type="ChEBI" id="CHEBI:58451"/>
        <dbReference type="ChEBI" id="CHEBI:597326"/>
        <dbReference type="EC" id="1.4.3.5"/>
    </reaction>
</comment>
<feature type="binding site" evidence="5">
    <location>
        <begin position="64"/>
        <end position="69"/>
    </location>
    <ligand>
        <name>FMN</name>
        <dbReference type="ChEBI" id="CHEBI:58210"/>
    </ligand>
</feature>
<evidence type="ECO:0000256" key="4">
    <source>
        <dbReference type="ARBA" id="ARBA00023002"/>
    </source>
</evidence>
<comment type="caution">
    <text evidence="8">The sequence shown here is derived from an EMBL/GenBank/DDBJ whole genome shotgun (WGS) entry which is preliminary data.</text>
</comment>
<gene>
    <name evidence="5 8" type="primary">pdxH</name>
    <name evidence="8" type="ORF">GCM10023188_10180</name>
</gene>
<evidence type="ECO:0000256" key="3">
    <source>
        <dbReference type="ARBA" id="ARBA00022643"/>
    </source>
</evidence>
<dbReference type="EC" id="1.4.3.5" evidence="5"/>
<dbReference type="Pfam" id="PF01243">
    <property type="entry name" value="PNPOx_N"/>
    <property type="match status" value="1"/>
</dbReference>
<feature type="binding site" evidence="5">
    <location>
        <position position="86"/>
    </location>
    <ligand>
        <name>FMN</name>
        <dbReference type="ChEBI" id="CHEBI:58210"/>
    </ligand>
</feature>
<keyword evidence="4 5" id="KW-0560">Oxidoreductase</keyword>
<accession>A0ABP8LF62</accession>
<feature type="binding site" evidence="5">
    <location>
        <begin position="79"/>
        <end position="80"/>
    </location>
    <ligand>
        <name>FMN</name>
        <dbReference type="ChEBI" id="CHEBI:58210"/>
    </ligand>
</feature>
<feature type="binding site" evidence="5">
    <location>
        <position position="130"/>
    </location>
    <ligand>
        <name>substrate</name>
    </ligand>
</feature>
<dbReference type="InterPro" id="IPR011576">
    <property type="entry name" value="Pyridox_Oxase_N"/>
</dbReference>
<feature type="binding site" evidence="5">
    <location>
        <position position="199"/>
    </location>
    <ligand>
        <name>FMN</name>
        <dbReference type="ChEBI" id="CHEBI:58210"/>
    </ligand>
</feature>
<feature type="binding site" evidence="5">
    <location>
        <position position="85"/>
    </location>
    <ligand>
        <name>FMN</name>
        <dbReference type="ChEBI" id="CHEBI:58210"/>
    </ligand>
</feature>
<comment type="subunit">
    <text evidence="5">Homodimer.</text>
</comment>
<dbReference type="Gene3D" id="2.30.110.10">
    <property type="entry name" value="Electron Transport, Fmn-binding Protein, Chain A"/>
    <property type="match status" value="1"/>
</dbReference>
<comment type="pathway">
    <text evidence="5">Cofactor metabolism; pyridoxal 5'-phosphate salvage; pyridoxal 5'-phosphate from pyridoxine 5'-phosphate: step 1/1.</text>
</comment>
<evidence type="ECO:0000256" key="2">
    <source>
        <dbReference type="ARBA" id="ARBA00022630"/>
    </source>
</evidence>
<comment type="function">
    <text evidence="5">Catalyzes the oxidation of either pyridoxine 5'-phosphate (PNP) or pyridoxamine 5'-phosphate (PMP) into pyridoxal 5'-phosphate (PLP).</text>
</comment>
<dbReference type="PIRSF" id="PIRSF000190">
    <property type="entry name" value="Pyd_amn-ph_oxd"/>
    <property type="match status" value="1"/>
</dbReference>
<feature type="binding site" evidence="5">
    <location>
        <begin position="143"/>
        <end position="144"/>
    </location>
    <ligand>
        <name>FMN</name>
        <dbReference type="ChEBI" id="CHEBI:58210"/>
    </ligand>
</feature>
<proteinExistence type="inferred from homology"/>
<dbReference type="RefSeq" id="WP_345157276.1">
    <property type="nucleotide sequence ID" value="NZ_BAABHC010000004.1"/>
</dbReference>
<dbReference type="InterPro" id="IPR000659">
    <property type="entry name" value="Pyridox_Oxase"/>
</dbReference>
<keyword evidence="9" id="KW-1185">Reference proteome</keyword>
<organism evidence="8 9">
    <name type="scientific">Pontibacter saemangeumensis</name>
    <dbReference type="NCBI Taxonomy" id="1084525"/>
    <lineage>
        <taxon>Bacteria</taxon>
        <taxon>Pseudomonadati</taxon>
        <taxon>Bacteroidota</taxon>
        <taxon>Cytophagia</taxon>
        <taxon>Cytophagales</taxon>
        <taxon>Hymenobacteraceae</taxon>
        <taxon>Pontibacter</taxon>
    </lineage>
</organism>
<keyword evidence="5" id="KW-0664">Pyridoxine biosynthesis</keyword>
<evidence type="ECO:0000313" key="9">
    <source>
        <dbReference type="Proteomes" id="UP001500552"/>
    </source>
</evidence>
<dbReference type="NCBIfam" id="TIGR00558">
    <property type="entry name" value="pdxH"/>
    <property type="match status" value="1"/>
</dbReference>